<reference evidence="6 7" key="1">
    <citation type="submission" date="2022-01" db="EMBL/GenBank/DDBJ databases">
        <title>Desulfofustis limnae sp. nov., a novel mesophilic sulfate-reducing bacterium isolated from marsh soil.</title>
        <authorList>
            <person name="Watanabe M."/>
            <person name="Takahashi A."/>
            <person name="Kojima H."/>
            <person name="Fukui M."/>
        </authorList>
    </citation>
    <scope>NUCLEOTIDE SEQUENCE [LARGE SCALE GENOMIC DNA]</scope>
    <source>
        <strain evidence="6 7">PPLL</strain>
    </source>
</reference>
<evidence type="ECO:0000256" key="1">
    <source>
        <dbReference type="ARBA" id="ARBA00010587"/>
    </source>
</evidence>
<protein>
    <submittedName>
        <fullName evidence="6">Hemerythrin</fullName>
    </submittedName>
</protein>
<dbReference type="NCBIfam" id="TIGR02481">
    <property type="entry name" value="hemeryth_dom"/>
    <property type="match status" value="1"/>
</dbReference>
<evidence type="ECO:0000259" key="5">
    <source>
        <dbReference type="Pfam" id="PF01814"/>
    </source>
</evidence>
<accession>A0ABN6M287</accession>
<sequence length="137" mass="16653">MKRNLYIVWSDNNKLDIPIIDEQHRAIISTINTLHYFITKKKEEKVLDSVLIILNEYTKFHFLTEEEIMRQMDYPDLHDHISLHRQLVGETQRIVEETKNFKDSHELLNFLRSWWMNHICIEDRKYSDHLKASQSEN</sequence>
<dbReference type="PANTHER" id="PTHR37164:SF1">
    <property type="entry name" value="BACTERIOHEMERYTHRIN"/>
    <property type="match status" value="1"/>
</dbReference>
<keyword evidence="4" id="KW-0408">Iron</keyword>
<evidence type="ECO:0000256" key="4">
    <source>
        <dbReference type="ARBA" id="ARBA00023004"/>
    </source>
</evidence>
<dbReference type="RefSeq" id="WP_284154056.1">
    <property type="nucleotide sequence ID" value="NZ_AP025516.1"/>
</dbReference>
<evidence type="ECO:0000256" key="2">
    <source>
        <dbReference type="ARBA" id="ARBA00022621"/>
    </source>
</evidence>
<dbReference type="InterPro" id="IPR012312">
    <property type="entry name" value="Hemerythrin-like"/>
</dbReference>
<dbReference type="InterPro" id="IPR016131">
    <property type="entry name" value="Haemerythrin_Fe_BS"/>
</dbReference>
<keyword evidence="7" id="KW-1185">Reference proteome</keyword>
<dbReference type="InterPro" id="IPR035938">
    <property type="entry name" value="Hemerythrin-like_sf"/>
</dbReference>
<dbReference type="Pfam" id="PF01814">
    <property type="entry name" value="Hemerythrin"/>
    <property type="match status" value="1"/>
</dbReference>
<evidence type="ECO:0000313" key="7">
    <source>
        <dbReference type="Proteomes" id="UP000830055"/>
    </source>
</evidence>
<dbReference type="PROSITE" id="PS00550">
    <property type="entry name" value="HEMERYTHRINS"/>
    <property type="match status" value="1"/>
</dbReference>
<dbReference type="InterPro" id="IPR050669">
    <property type="entry name" value="Hemerythrin"/>
</dbReference>
<name>A0ABN6M287_9BACT</name>
<organism evidence="6 7">
    <name type="scientific">Desulfofustis limnaeus</name>
    <dbReference type="NCBI Taxonomy" id="2740163"/>
    <lineage>
        <taxon>Bacteria</taxon>
        <taxon>Pseudomonadati</taxon>
        <taxon>Thermodesulfobacteriota</taxon>
        <taxon>Desulfobulbia</taxon>
        <taxon>Desulfobulbales</taxon>
        <taxon>Desulfocapsaceae</taxon>
        <taxon>Desulfofustis</taxon>
    </lineage>
</organism>
<evidence type="ECO:0000256" key="3">
    <source>
        <dbReference type="ARBA" id="ARBA00022723"/>
    </source>
</evidence>
<gene>
    <name evidence="6" type="ORF">DPPLL_13610</name>
</gene>
<dbReference type="SUPFAM" id="SSF47188">
    <property type="entry name" value="Hemerythrin-like"/>
    <property type="match status" value="1"/>
</dbReference>
<dbReference type="EMBL" id="AP025516">
    <property type="protein sequence ID" value="BDD86996.1"/>
    <property type="molecule type" value="Genomic_DNA"/>
</dbReference>
<keyword evidence="2" id="KW-0561">Oxygen transport</keyword>
<dbReference type="NCBIfam" id="NF033749">
    <property type="entry name" value="bact_hemeryth"/>
    <property type="match status" value="1"/>
</dbReference>
<proteinExistence type="inferred from homology"/>
<dbReference type="InterPro" id="IPR012827">
    <property type="entry name" value="Hemerythrin_metal-bd"/>
</dbReference>
<keyword evidence="2" id="KW-0813">Transport</keyword>
<dbReference type="CDD" id="cd12107">
    <property type="entry name" value="Hemerythrin"/>
    <property type="match status" value="1"/>
</dbReference>
<dbReference type="Proteomes" id="UP000830055">
    <property type="component" value="Chromosome"/>
</dbReference>
<comment type="similarity">
    <text evidence="1">Belongs to the hemerythrin family.</text>
</comment>
<evidence type="ECO:0000313" key="6">
    <source>
        <dbReference type="EMBL" id="BDD86996.1"/>
    </source>
</evidence>
<keyword evidence="3" id="KW-0479">Metal-binding</keyword>
<dbReference type="PANTHER" id="PTHR37164">
    <property type="entry name" value="BACTERIOHEMERYTHRIN"/>
    <property type="match status" value="1"/>
</dbReference>
<feature type="domain" description="Hemerythrin-like" evidence="5">
    <location>
        <begin position="17"/>
        <end position="126"/>
    </location>
</feature>
<dbReference type="Gene3D" id="1.20.120.50">
    <property type="entry name" value="Hemerythrin-like"/>
    <property type="match status" value="1"/>
</dbReference>